<keyword evidence="3" id="KW-0012">Acyltransferase</keyword>
<dbReference type="GO" id="GO:0016746">
    <property type="term" value="F:acyltransferase activity"/>
    <property type="evidence" value="ECO:0007669"/>
    <property type="project" value="UniProtKB-KW"/>
</dbReference>
<feature type="transmembrane region" description="Helical" evidence="1">
    <location>
        <begin position="51"/>
        <end position="72"/>
    </location>
</feature>
<proteinExistence type="predicted"/>
<protein>
    <submittedName>
        <fullName evidence="3">Acyltransferase family protein</fullName>
        <ecNumber evidence="3">2.3.-.-</ecNumber>
    </submittedName>
</protein>
<organism evidence="3 4">
    <name type="scientific">Polaromonas aquatica</name>
    <dbReference type="NCBI Taxonomy" id="332657"/>
    <lineage>
        <taxon>Bacteria</taxon>
        <taxon>Pseudomonadati</taxon>
        <taxon>Pseudomonadota</taxon>
        <taxon>Betaproteobacteria</taxon>
        <taxon>Burkholderiales</taxon>
        <taxon>Comamonadaceae</taxon>
        <taxon>Polaromonas</taxon>
    </lineage>
</organism>
<evidence type="ECO:0000313" key="4">
    <source>
        <dbReference type="Proteomes" id="UP001596270"/>
    </source>
</evidence>
<accession>A0ABW1TRV8</accession>
<comment type="caution">
    <text evidence="3">The sequence shown here is derived from an EMBL/GenBank/DDBJ whole genome shotgun (WGS) entry which is preliminary data.</text>
</comment>
<gene>
    <name evidence="3" type="ORF">ACFQND_03635</name>
</gene>
<dbReference type="InterPro" id="IPR002656">
    <property type="entry name" value="Acyl_transf_3_dom"/>
</dbReference>
<feature type="transmembrane region" description="Helical" evidence="1">
    <location>
        <begin position="180"/>
        <end position="199"/>
    </location>
</feature>
<dbReference type="InterPro" id="IPR050879">
    <property type="entry name" value="Acyltransferase_3"/>
</dbReference>
<dbReference type="PANTHER" id="PTHR23028:SF53">
    <property type="entry name" value="ACYL_TRANSF_3 DOMAIN-CONTAINING PROTEIN"/>
    <property type="match status" value="1"/>
</dbReference>
<dbReference type="RefSeq" id="WP_371437434.1">
    <property type="nucleotide sequence ID" value="NZ_JBHSRS010000005.1"/>
</dbReference>
<feature type="transmembrane region" description="Helical" evidence="1">
    <location>
        <begin position="148"/>
        <end position="168"/>
    </location>
</feature>
<keyword evidence="1" id="KW-0812">Transmembrane</keyword>
<feature type="transmembrane region" description="Helical" evidence="1">
    <location>
        <begin position="93"/>
        <end position="115"/>
    </location>
</feature>
<sequence length="361" mass="39793">MNQQDRRLPGIDALKAVACMLIVWHHLAFYGPMSDVVNARMPGLIGWLYDYGRMAVQVFLVVGGFLAAASLAPQGVASFTQPGRLIVRRYQRLVVPYLVALAISVLVSALVRPWFDDPSVSGAPTLWQLLAHVLLLQDVMGQEALSAGVWYVAIDMQLFVLSVLIFCVQRSLSRRWPATSARFGVGLVLLLTVLSLFVFNRQAGLDMTALYFFGSYALGMLAFWASNDRRGGPWLWTMALLGMAALVLDFRGRIALALVVALGLFCLQKNAGMRPVCWLQGRQWLARLGQMSYSVFLIHFPVCLLVNALVGRFWPTGVLANALGMLSAFFLSLLAGWALYRGVESRHAPSRRLSQAGLISS</sequence>
<feature type="transmembrane region" description="Helical" evidence="1">
    <location>
        <begin position="231"/>
        <end position="248"/>
    </location>
</feature>
<evidence type="ECO:0000259" key="2">
    <source>
        <dbReference type="Pfam" id="PF01757"/>
    </source>
</evidence>
<feature type="transmembrane region" description="Helical" evidence="1">
    <location>
        <begin position="12"/>
        <end position="31"/>
    </location>
</feature>
<dbReference type="Proteomes" id="UP001596270">
    <property type="component" value="Unassembled WGS sequence"/>
</dbReference>
<evidence type="ECO:0000256" key="1">
    <source>
        <dbReference type="SAM" id="Phobius"/>
    </source>
</evidence>
<feature type="transmembrane region" description="Helical" evidence="1">
    <location>
        <begin position="254"/>
        <end position="272"/>
    </location>
</feature>
<keyword evidence="1" id="KW-0472">Membrane</keyword>
<feature type="transmembrane region" description="Helical" evidence="1">
    <location>
        <begin position="293"/>
        <end position="314"/>
    </location>
</feature>
<keyword evidence="4" id="KW-1185">Reference proteome</keyword>
<dbReference type="EC" id="2.3.-.-" evidence="3"/>
<keyword evidence="3" id="KW-0808">Transferase</keyword>
<reference evidence="4" key="1">
    <citation type="journal article" date="2019" name="Int. J. Syst. Evol. Microbiol.">
        <title>The Global Catalogue of Microorganisms (GCM) 10K type strain sequencing project: providing services to taxonomists for standard genome sequencing and annotation.</title>
        <authorList>
            <consortium name="The Broad Institute Genomics Platform"/>
            <consortium name="The Broad Institute Genome Sequencing Center for Infectious Disease"/>
            <person name="Wu L."/>
            <person name="Ma J."/>
        </authorList>
    </citation>
    <scope>NUCLEOTIDE SEQUENCE [LARGE SCALE GENOMIC DNA]</scope>
    <source>
        <strain evidence="4">CCUG 39402</strain>
    </source>
</reference>
<keyword evidence="1" id="KW-1133">Transmembrane helix</keyword>
<dbReference type="Pfam" id="PF01757">
    <property type="entry name" value="Acyl_transf_3"/>
    <property type="match status" value="1"/>
</dbReference>
<evidence type="ECO:0000313" key="3">
    <source>
        <dbReference type="EMBL" id="MFC6280324.1"/>
    </source>
</evidence>
<name>A0ABW1TRV8_9BURK</name>
<feature type="transmembrane region" description="Helical" evidence="1">
    <location>
        <begin position="320"/>
        <end position="340"/>
    </location>
</feature>
<feature type="domain" description="Acyltransferase 3" evidence="2">
    <location>
        <begin position="9"/>
        <end position="341"/>
    </location>
</feature>
<dbReference type="PANTHER" id="PTHR23028">
    <property type="entry name" value="ACETYLTRANSFERASE"/>
    <property type="match status" value="1"/>
</dbReference>
<dbReference type="EMBL" id="JBHSRS010000005">
    <property type="protein sequence ID" value="MFC6280324.1"/>
    <property type="molecule type" value="Genomic_DNA"/>
</dbReference>
<feature type="transmembrane region" description="Helical" evidence="1">
    <location>
        <begin position="205"/>
        <end position="224"/>
    </location>
</feature>